<keyword evidence="4" id="KW-0804">Transcription</keyword>
<evidence type="ECO:0000256" key="1">
    <source>
        <dbReference type="ARBA" id="ARBA00004123"/>
    </source>
</evidence>
<organism evidence="8 9">
    <name type="scientific">Erythroxylum novogranatense</name>
    <dbReference type="NCBI Taxonomy" id="1862640"/>
    <lineage>
        <taxon>Eukaryota</taxon>
        <taxon>Viridiplantae</taxon>
        <taxon>Streptophyta</taxon>
        <taxon>Embryophyta</taxon>
        <taxon>Tracheophyta</taxon>
        <taxon>Spermatophyta</taxon>
        <taxon>Magnoliopsida</taxon>
        <taxon>eudicotyledons</taxon>
        <taxon>Gunneridae</taxon>
        <taxon>Pentapetalae</taxon>
        <taxon>rosids</taxon>
        <taxon>fabids</taxon>
        <taxon>Malpighiales</taxon>
        <taxon>Erythroxylaceae</taxon>
        <taxon>Erythroxylum</taxon>
    </lineage>
</organism>
<dbReference type="GO" id="GO:0005634">
    <property type="term" value="C:nucleus"/>
    <property type="evidence" value="ECO:0007669"/>
    <property type="project" value="UniProtKB-SubCell"/>
</dbReference>
<dbReference type="InterPro" id="IPR044810">
    <property type="entry name" value="WRKY_plant"/>
</dbReference>
<dbReference type="Pfam" id="PF03106">
    <property type="entry name" value="WRKY"/>
    <property type="match status" value="1"/>
</dbReference>
<evidence type="ECO:0000256" key="3">
    <source>
        <dbReference type="ARBA" id="ARBA00023125"/>
    </source>
</evidence>
<feature type="region of interest" description="Disordered" evidence="6">
    <location>
        <begin position="75"/>
        <end position="144"/>
    </location>
</feature>
<dbReference type="SUPFAM" id="SSF118290">
    <property type="entry name" value="WRKY DNA-binding domain"/>
    <property type="match status" value="1"/>
</dbReference>
<name>A0AAV8T479_9ROSI</name>
<dbReference type="EMBL" id="JAIWQS010000007">
    <property type="protein sequence ID" value="KAJ8761003.1"/>
    <property type="molecule type" value="Genomic_DNA"/>
</dbReference>
<feature type="compositionally biased region" description="Low complexity" evidence="6">
    <location>
        <begin position="97"/>
        <end position="112"/>
    </location>
</feature>
<dbReference type="Gene3D" id="2.20.25.80">
    <property type="entry name" value="WRKY domain"/>
    <property type="match status" value="1"/>
</dbReference>
<dbReference type="PANTHER" id="PTHR31221">
    <property type="entry name" value="WRKY TRANSCRIPTION FACTOR PROTEIN 1-RELATED"/>
    <property type="match status" value="1"/>
</dbReference>
<dbReference type="Proteomes" id="UP001159364">
    <property type="component" value="Linkage Group LG07"/>
</dbReference>
<keyword evidence="2" id="KW-0805">Transcription regulation</keyword>
<evidence type="ECO:0000256" key="5">
    <source>
        <dbReference type="ARBA" id="ARBA00023242"/>
    </source>
</evidence>
<dbReference type="PANTHER" id="PTHR31221:SF334">
    <property type="entry name" value="WRKY TRANSCRIPTION FACTOR 57-RELATED"/>
    <property type="match status" value="1"/>
</dbReference>
<proteinExistence type="predicted"/>
<feature type="region of interest" description="Disordered" evidence="6">
    <location>
        <begin position="271"/>
        <end position="294"/>
    </location>
</feature>
<feature type="region of interest" description="Disordered" evidence="6">
    <location>
        <begin position="1"/>
        <end position="20"/>
    </location>
</feature>
<dbReference type="InterPro" id="IPR003657">
    <property type="entry name" value="WRKY_dom"/>
</dbReference>
<evidence type="ECO:0000259" key="7">
    <source>
        <dbReference type="PROSITE" id="PS50811"/>
    </source>
</evidence>
<dbReference type="PROSITE" id="PS50811">
    <property type="entry name" value="WRKY"/>
    <property type="match status" value="1"/>
</dbReference>
<comment type="subcellular location">
    <subcellularLocation>
        <location evidence="1">Nucleus</location>
    </subcellularLocation>
</comment>
<dbReference type="SMART" id="SM00774">
    <property type="entry name" value="WRKY"/>
    <property type="match status" value="1"/>
</dbReference>
<gene>
    <name evidence="8" type="ORF">K2173_022041</name>
</gene>
<accession>A0AAV8T479</accession>
<dbReference type="GO" id="GO:0043565">
    <property type="term" value="F:sequence-specific DNA binding"/>
    <property type="evidence" value="ECO:0007669"/>
    <property type="project" value="InterPro"/>
</dbReference>
<keyword evidence="3" id="KW-0238">DNA-binding</keyword>
<feature type="compositionally biased region" description="Basic residues" evidence="6">
    <location>
        <begin position="131"/>
        <end position="142"/>
    </location>
</feature>
<sequence length="294" mass="32153">MDCKDEPDPEAEFIPDSSWSLTPDSDTANYFFSGDRDNSILGEFGWNLQSTDLEPIQEEARGHLLRELESSGAMLGSPVAVGGDPAAPVSSGGCGRDVSTSTQPSVSSSSSEDPPEKSTGSGGKSPEIPSKARKKGQKRIRQPRFAFMTKSEVDHLEDGYRWRKYGQKAVKNSPFPRSYYRCTNSKCTVKKRVERSSEDPTVVITTYEGQHCHHSVGFPRGGIINHEATFASHLAPQVSHFFYPRGQVARAHHPTDAQQAPVDAEPCMVSEATPRHPSDEGLLGDIVHPGMRGR</sequence>
<dbReference type="GO" id="GO:0003700">
    <property type="term" value="F:DNA-binding transcription factor activity"/>
    <property type="evidence" value="ECO:0007669"/>
    <property type="project" value="InterPro"/>
</dbReference>
<feature type="domain" description="WRKY" evidence="7">
    <location>
        <begin position="151"/>
        <end position="216"/>
    </location>
</feature>
<evidence type="ECO:0000256" key="6">
    <source>
        <dbReference type="SAM" id="MobiDB-lite"/>
    </source>
</evidence>
<comment type="caution">
    <text evidence="8">The sequence shown here is derived from an EMBL/GenBank/DDBJ whole genome shotgun (WGS) entry which is preliminary data.</text>
</comment>
<keyword evidence="9" id="KW-1185">Reference proteome</keyword>
<dbReference type="FunFam" id="2.20.25.80:FF:000003">
    <property type="entry name" value="WRKY transcription factor 57"/>
    <property type="match status" value="1"/>
</dbReference>
<evidence type="ECO:0000256" key="2">
    <source>
        <dbReference type="ARBA" id="ARBA00023015"/>
    </source>
</evidence>
<keyword evidence="5" id="KW-0539">Nucleus</keyword>
<evidence type="ECO:0000313" key="8">
    <source>
        <dbReference type="EMBL" id="KAJ8761003.1"/>
    </source>
</evidence>
<reference evidence="8 9" key="1">
    <citation type="submission" date="2021-09" db="EMBL/GenBank/DDBJ databases">
        <title>Genomic insights and catalytic innovation underlie evolution of tropane alkaloids biosynthesis.</title>
        <authorList>
            <person name="Wang Y.-J."/>
            <person name="Tian T."/>
            <person name="Huang J.-P."/>
            <person name="Huang S.-X."/>
        </authorList>
    </citation>
    <scope>NUCLEOTIDE SEQUENCE [LARGE SCALE GENOMIC DNA]</scope>
    <source>
        <strain evidence="8">KIB-2018</strain>
        <tissue evidence="8">Leaf</tissue>
    </source>
</reference>
<dbReference type="AlphaFoldDB" id="A0AAV8T479"/>
<protein>
    <recommendedName>
        <fullName evidence="7">WRKY domain-containing protein</fullName>
    </recommendedName>
</protein>
<dbReference type="InterPro" id="IPR036576">
    <property type="entry name" value="WRKY_dom_sf"/>
</dbReference>
<evidence type="ECO:0000256" key="4">
    <source>
        <dbReference type="ARBA" id="ARBA00023163"/>
    </source>
</evidence>
<evidence type="ECO:0000313" key="9">
    <source>
        <dbReference type="Proteomes" id="UP001159364"/>
    </source>
</evidence>